<keyword evidence="4" id="KW-1185">Reference proteome</keyword>
<dbReference type="Gene3D" id="3.40.630.30">
    <property type="match status" value="1"/>
</dbReference>
<dbReference type="PROSITE" id="PS51186">
    <property type="entry name" value="GNAT"/>
    <property type="match status" value="1"/>
</dbReference>
<dbReference type="CDD" id="cd04301">
    <property type="entry name" value="NAT_SF"/>
    <property type="match status" value="1"/>
</dbReference>
<dbReference type="STRING" id="425514.SAMN05443550_101572"/>
<dbReference type="EMBL" id="FNRA01000001">
    <property type="protein sequence ID" value="SDZ97046.1"/>
    <property type="molecule type" value="Genomic_DNA"/>
</dbReference>
<sequence length="102" mass="11591">MAEIKFESAGSDPDAFNLYDEGKKIGEMIVEINNRDLKVYHTEVDEDQSGKGYAQSLLDAMVTYAREHQLKVIPLCSYVGTQFGRHPDTYGDIWNKDVKPTF</sequence>
<dbReference type="PANTHER" id="PTHR31435">
    <property type="entry name" value="PROTEIN NATD1"/>
    <property type="match status" value="1"/>
</dbReference>
<organism evidence="3 4">
    <name type="scientific">Pedobacter hartonius</name>
    <dbReference type="NCBI Taxonomy" id="425514"/>
    <lineage>
        <taxon>Bacteria</taxon>
        <taxon>Pseudomonadati</taxon>
        <taxon>Bacteroidota</taxon>
        <taxon>Sphingobacteriia</taxon>
        <taxon>Sphingobacteriales</taxon>
        <taxon>Sphingobacteriaceae</taxon>
        <taxon>Pedobacter</taxon>
    </lineage>
</organism>
<dbReference type="AlphaFoldDB" id="A0A1H3XCA9"/>
<gene>
    <name evidence="3" type="ORF">SAMN05443550_101572</name>
</gene>
<accession>A0A1H3XCA9</accession>
<feature type="domain" description="N-acetyltransferase" evidence="1">
    <location>
        <begin position="1"/>
        <end position="99"/>
    </location>
</feature>
<dbReference type="InterPro" id="IPR031165">
    <property type="entry name" value="GNAT_YJDJ"/>
</dbReference>
<dbReference type="OrthoDB" id="1120671at2"/>
<protein>
    <submittedName>
        <fullName evidence="3">Uncharacterized protein</fullName>
    </submittedName>
</protein>
<dbReference type="SUPFAM" id="SSF55729">
    <property type="entry name" value="Acyl-CoA N-acyltransferases (Nat)"/>
    <property type="match status" value="1"/>
</dbReference>
<dbReference type="GO" id="GO:0016747">
    <property type="term" value="F:acyltransferase activity, transferring groups other than amino-acyl groups"/>
    <property type="evidence" value="ECO:0007669"/>
    <property type="project" value="InterPro"/>
</dbReference>
<dbReference type="Proteomes" id="UP000198850">
    <property type="component" value="Unassembled WGS sequence"/>
</dbReference>
<name>A0A1H3XCA9_9SPHI</name>
<dbReference type="RefSeq" id="WP_090554942.1">
    <property type="nucleotide sequence ID" value="NZ_FNRA01000001.1"/>
</dbReference>
<dbReference type="Pfam" id="PF14542">
    <property type="entry name" value="Acetyltransf_CG"/>
    <property type="match status" value="1"/>
</dbReference>
<dbReference type="PROSITE" id="PS51729">
    <property type="entry name" value="GNAT_YJDJ"/>
    <property type="match status" value="1"/>
</dbReference>
<evidence type="ECO:0000259" key="1">
    <source>
        <dbReference type="PROSITE" id="PS51186"/>
    </source>
</evidence>
<feature type="domain" description="N-acetyltransferase" evidence="2">
    <location>
        <begin position="8"/>
        <end position="95"/>
    </location>
</feature>
<evidence type="ECO:0000313" key="4">
    <source>
        <dbReference type="Proteomes" id="UP000198850"/>
    </source>
</evidence>
<evidence type="ECO:0000259" key="2">
    <source>
        <dbReference type="PROSITE" id="PS51729"/>
    </source>
</evidence>
<dbReference type="InterPro" id="IPR016181">
    <property type="entry name" value="Acyl_CoA_acyltransferase"/>
</dbReference>
<dbReference type="PANTHER" id="PTHR31435:SF9">
    <property type="entry name" value="PROTEIN NATD1"/>
    <property type="match status" value="1"/>
</dbReference>
<dbReference type="InterPro" id="IPR000182">
    <property type="entry name" value="GNAT_dom"/>
</dbReference>
<proteinExistence type="predicted"/>
<evidence type="ECO:0000313" key="3">
    <source>
        <dbReference type="EMBL" id="SDZ97046.1"/>
    </source>
</evidence>
<dbReference type="InterPro" id="IPR045057">
    <property type="entry name" value="Gcn5-rel_NAT"/>
</dbReference>
<reference evidence="3 4" key="1">
    <citation type="submission" date="2016-10" db="EMBL/GenBank/DDBJ databases">
        <authorList>
            <person name="de Groot N.N."/>
        </authorList>
    </citation>
    <scope>NUCLEOTIDE SEQUENCE [LARGE SCALE GENOMIC DNA]</scope>
    <source>
        <strain evidence="3 4">DSM 19033</strain>
    </source>
</reference>